<dbReference type="GO" id="GO:0005634">
    <property type="term" value="C:nucleus"/>
    <property type="evidence" value="ECO:0007669"/>
    <property type="project" value="UniProtKB-ARBA"/>
</dbReference>
<dbReference type="PROSITE" id="PS00036">
    <property type="entry name" value="BZIP_BASIC"/>
    <property type="match status" value="1"/>
</dbReference>
<dbReference type="InterPro" id="IPR046347">
    <property type="entry name" value="bZIP_sf"/>
</dbReference>
<evidence type="ECO:0000259" key="1">
    <source>
        <dbReference type="PROSITE" id="PS00036"/>
    </source>
</evidence>
<proteinExistence type="predicted"/>
<protein>
    <submittedName>
        <fullName evidence="2">SFRICE_035826</fullName>
    </submittedName>
</protein>
<dbReference type="EMBL" id="ODYU01000074">
    <property type="protein sequence ID" value="SOQ34218.1"/>
    <property type="molecule type" value="Genomic_DNA"/>
</dbReference>
<accession>A0A2H1V033</accession>
<dbReference type="AlphaFoldDB" id="A0A2H1V033"/>
<organism evidence="2">
    <name type="scientific">Spodoptera frugiperda</name>
    <name type="common">Fall armyworm</name>
    <dbReference type="NCBI Taxonomy" id="7108"/>
    <lineage>
        <taxon>Eukaryota</taxon>
        <taxon>Metazoa</taxon>
        <taxon>Ecdysozoa</taxon>
        <taxon>Arthropoda</taxon>
        <taxon>Hexapoda</taxon>
        <taxon>Insecta</taxon>
        <taxon>Pterygota</taxon>
        <taxon>Neoptera</taxon>
        <taxon>Endopterygota</taxon>
        <taxon>Lepidoptera</taxon>
        <taxon>Glossata</taxon>
        <taxon>Ditrysia</taxon>
        <taxon>Noctuoidea</taxon>
        <taxon>Noctuidae</taxon>
        <taxon>Amphipyrinae</taxon>
        <taxon>Spodoptera</taxon>
    </lineage>
</organism>
<dbReference type="InterPro" id="IPR004827">
    <property type="entry name" value="bZIP"/>
</dbReference>
<gene>
    <name evidence="2" type="ORF">SFRICE_035826</name>
</gene>
<dbReference type="SUPFAM" id="SSF57959">
    <property type="entry name" value="Leucine zipper domain"/>
    <property type="match status" value="1"/>
</dbReference>
<evidence type="ECO:0000313" key="2">
    <source>
        <dbReference type="EMBL" id="SOQ34218.1"/>
    </source>
</evidence>
<name>A0A2H1V033_SPOFR</name>
<dbReference type="Pfam" id="PF07716">
    <property type="entry name" value="bZIP_2"/>
    <property type="match status" value="1"/>
</dbReference>
<dbReference type="GO" id="GO:0003700">
    <property type="term" value="F:DNA-binding transcription factor activity"/>
    <property type="evidence" value="ECO:0007669"/>
    <property type="project" value="InterPro"/>
</dbReference>
<dbReference type="Gene3D" id="1.20.5.170">
    <property type="match status" value="1"/>
</dbReference>
<feature type="domain" description="BZIP" evidence="1">
    <location>
        <begin position="149"/>
        <end position="164"/>
    </location>
</feature>
<reference evidence="2" key="1">
    <citation type="submission" date="2016-07" db="EMBL/GenBank/DDBJ databases">
        <authorList>
            <person name="Bretaudeau A."/>
        </authorList>
    </citation>
    <scope>NUCLEOTIDE SEQUENCE</scope>
    <source>
        <strain evidence="2">Rice</strain>
        <tissue evidence="2">Whole body</tissue>
    </source>
</reference>
<sequence>MNSVWKPYSEVEDQALDLSRPAVKLERESPIPAQSPPVVPIHDAYPMYIGYPDTIYPGAGYCSYNAGYEPTPYAESTISPVSGHSNDLLLSTTGDDDSGSLSDDREYQIFEEDAMRAMAAKNGGSLLGHNPRMKRAVQSSQSIDDTYKKQRERNNIAAKASRDRRKLREMKLALQTTYLKKKVAELQARLAAGLCRRCRQRCDC</sequence>